<feature type="region of interest" description="Disordered" evidence="1">
    <location>
        <begin position="388"/>
        <end position="446"/>
    </location>
</feature>
<dbReference type="AlphaFoldDB" id="A0A835Y262"/>
<proteinExistence type="predicted"/>
<feature type="region of interest" description="Disordered" evidence="1">
    <location>
        <begin position="310"/>
        <end position="361"/>
    </location>
</feature>
<name>A0A835Y262_9CHLO</name>
<evidence type="ECO:0000313" key="3">
    <source>
        <dbReference type="Proteomes" id="UP000612055"/>
    </source>
</evidence>
<keyword evidence="3" id="KW-1185">Reference proteome</keyword>
<dbReference type="EMBL" id="JAEHOE010000038">
    <property type="protein sequence ID" value="KAG2493298.1"/>
    <property type="molecule type" value="Genomic_DNA"/>
</dbReference>
<comment type="caution">
    <text evidence="2">The sequence shown here is derived from an EMBL/GenBank/DDBJ whole genome shotgun (WGS) entry which is preliminary data.</text>
</comment>
<evidence type="ECO:0000313" key="2">
    <source>
        <dbReference type="EMBL" id="KAG2493298.1"/>
    </source>
</evidence>
<protein>
    <submittedName>
        <fullName evidence="2">Uncharacterized protein</fullName>
    </submittedName>
</protein>
<reference evidence="2" key="1">
    <citation type="journal article" date="2020" name="bioRxiv">
        <title>Comparative genomics of Chlamydomonas.</title>
        <authorList>
            <person name="Craig R.J."/>
            <person name="Hasan A.R."/>
            <person name="Ness R.W."/>
            <person name="Keightley P.D."/>
        </authorList>
    </citation>
    <scope>NUCLEOTIDE SEQUENCE</scope>
    <source>
        <strain evidence="2">CCAP 11/70</strain>
    </source>
</reference>
<gene>
    <name evidence="2" type="ORF">HYH03_008434</name>
</gene>
<feature type="compositionally biased region" description="Polar residues" evidence="1">
    <location>
        <begin position="332"/>
        <end position="345"/>
    </location>
</feature>
<feature type="compositionally biased region" description="Polar residues" evidence="1">
    <location>
        <begin position="420"/>
        <end position="441"/>
    </location>
</feature>
<evidence type="ECO:0000256" key="1">
    <source>
        <dbReference type="SAM" id="MobiDB-lite"/>
    </source>
</evidence>
<dbReference type="OrthoDB" id="547490at2759"/>
<accession>A0A835Y262</accession>
<organism evidence="2 3">
    <name type="scientific">Edaphochlamys debaryana</name>
    <dbReference type="NCBI Taxonomy" id="47281"/>
    <lineage>
        <taxon>Eukaryota</taxon>
        <taxon>Viridiplantae</taxon>
        <taxon>Chlorophyta</taxon>
        <taxon>core chlorophytes</taxon>
        <taxon>Chlorophyceae</taxon>
        <taxon>CS clade</taxon>
        <taxon>Chlamydomonadales</taxon>
        <taxon>Chlamydomonadales incertae sedis</taxon>
        <taxon>Edaphochlamys</taxon>
    </lineage>
</organism>
<dbReference type="Proteomes" id="UP000612055">
    <property type="component" value="Unassembled WGS sequence"/>
</dbReference>
<sequence>MALLLRPSAVGPVDLFVEKSRPILPALAEPHHAVVLVRLLCDEGVIGARSTSGREGPVVGRAVRNTGSRPLLIGEIAEHWSDILESCLLRWALQDRRAALQASATAGAGVATGTGAGAGAAAAGGGGGSLGLRDELLERARLAFRQAQSDLAADDEAAQACLSRLVPHRTVVEALKGCSRPQASRGLLLTSTLPPELGLRVLDRCGLELRRPQLDAVFEPDWAACVSRVVERAADAGTSGLGGEGPSPRRVQLVTGNLARLEALAEGGLQLEVLAQAPASSSASSSASPSASSSAASSLSSTAATTNTSSGARAAAAEPGSVADAGAANTGPHRSSASASTSGRNEPSVAPAGVSMTSSGQRQASAWQEVIAAPSPAAALLTTATLDPTRSQLKPRPVIMDPQAGAYGDSRAWSGPVMGSETSASPSREQGEGTESQSGTSPGEPEPALRCVYLASWAVSNMSFRARALSAGSSSGIASLLSETQLAEKLQVMHLDVVMDGVAWRR</sequence>